<evidence type="ECO:0000313" key="18">
    <source>
        <dbReference type="EMBL" id="QEJ99309.1"/>
    </source>
</evidence>
<comment type="subcellular location">
    <subcellularLocation>
        <location evidence="1">Cell membrane</location>
        <topology evidence="1">Peripheral membrane protein</topology>
        <orientation evidence="1">Cytoplasmic side</orientation>
    </subcellularLocation>
</comment>
<evidence type="ECO:0000256" key="3">
    <source>
        <dbReference type="ARBA" id="ARBA00014919"/>
    </source>
</evidence>
<dbReference type="GO" id="GO:0005886">
    <property type="term" value="C:plasma membrane"/>
    <property type="evidence" value="ECO:0007669"/>
    <property type="project" value="UniProtKB-SubCell"/>
</dbReference>
<evidence type="ECO:0000256" key="7">
    <source>
        <dbReference type="ARBA" id="ARBA00022795"/>
    </source>
</evidence>
<dbReference type="OrthoDB" id="9778554at2"/>
<keyword evidence="19" id="KW-1185">Reference proteome</keyword>
<dbReference type="GO" id="GO:0005047">
    <property type="term" value="F:signal recognition particle binding"/>
    <property type="evidence" value="ECO:0007669"/>
    <property type="project" value="TreeGrafter"/>
</dbReference>
<evidence type="ECO:0000313" key="19">
    <source>
        <dbReference type="Proteomes" id="UP000042527"/>
    </source>
</evidence>
<feature type="domain" description="SRP54-type proteins GTP-binding" evidence="16">
    <location>
        <begin position="230"/>
        <end position="430"/>
    </location>
</feature>
<comment type="function">
    <text evidence="12">Necessary for flagellar biosynthesis. May be involved in translocation of the flagellum.</text>
</comment>
<dbReference type="GO" id="GO:0003924">
    <property type="term" value="F:GTPase activity"/>
    <property type="evidence" value="ECO:0007669"/>
    <property type="project" value="UniProtKB-UniRule"/>
</dbReference>
<dbReference type="SUPFAM" id="SSF52540">
    <property type="entry name" value="P-loop containing nucleoside triphosphate hydrolases"/>
    <property type="match status" value="2"/>
</dbReference>
<comment type="similarity">
    <text evidence="2">Belongs to the GTP-binding SRP family.</text>
</comment>
<dbReference type="EMBL" id="CP042817">
    <property type="protein sequence ID" value="QEJ99309.1"/>
    <property type="molecule type" value="Genomic_DNA"/>
</dbReference>
<evidence type="ECO:0000256" key="6">
    <source>
        <dbReference type="ARBA" id="ARBA00022741"/>
    </source>
</evidence>
<reference evidence="19" key="2">
    <citation type="submission" date="2015-01" db="EMBL/GenBank/DDBJ databases">
        <authorList>
            <person name="Manzoor Shahid"/>
            <person name="Zubair Saima"/>
        </authorList>
    </citation>
    <scope>NUCLEOTIDE SEQUENCE [LARGE SCALE GENOMIC DNA]</scope>
    <source>
        <strain evidence="19">V1</strain>
    </source>
</reference>
<evidence type="ECO:0000256" key="14">
    <source>
        <dbReference type="SAM" id="Coils"/>
    </source>
</evidence>
<evidence type="ECO:0000256" key="11">
    <source>
        <dbReference type="ARBA" id="ARBA00023225"/>
    </source>
</evidence>
<evidence type="ECO:0000256" key="13">
    <source>
        <dbReference type="NCBIfam" id="TIGR03499"/>
    </source>
</evidence>
<accession>A0A0B7H254</accession>
<dbReference type="Pfam" id="PF00448">
    <property type="entry name" value="SRP54"/>
    <property type="match status" value="1"/>
</dbReference>
<dbReference type="SMART" id="SM00962">
    <property type="entry name" value="SRP54"/>
    <property type="match status" value="1"/>
</dbReference>
<dbReference type="EMBL" id="CDNC01000050">
    <property type="protein sequence ID" value="CEM63325.1"/>
    <property type="molecule type" value="Genomic_DNA"/>
</dbReference>
<dbReference type="NCBIfam" id="TIGR03499">
    <property type="entry name" value="FlhF"/>
    <property type="match status" value="1"/>
</dbReference>
<dbReference type="FunFam" id="3.40.50.300:FF:000695">
    <property type="entry name" value="Flagellar biosynthesis regulator FlhF"/>
    <property type="match status" value="1"/>
</dbReference>
<dbReference type="RefSeq" id="WP_024752693.1">
    <property type="nucleotide sequence ID" value="NZ_CDNC01000050.1"/>
</dbReference>
<keyword evidence="17" id="KW-0966">Cell projection</keyword>
<keyword evidence="6" id="KW-0547">Nucleotide-binding</keyword>
<dbReference type="Proteomes" id="UP000323594">
    <property type="component" value="Chromosome"/>
</dbReference>
<dbReference type="CDD" id="cd17873">
    <property type="entry name" value="FlhF"/>
    <property type="match status" value="1"/>
</dbReference>
<evidence type="ECO:0000259" key="15">
    <source>
        <dbReference type="SMART" id="SM00382"/>
    </source>
</evidence>
<dbReference type="PANTHER" id="PTHR43134:SF3">
    <property type="entry name" value="FLAGELLAR BIOSYNTHESIS PROTEIN FLHF"/>
    <property type="match status" value="1"/>
</dbReference>
<gene>
    <name evidence="17" type="primary">flhF</name>
    <name evidence="18" type="ORF">FUT82_15810</name>
    <name evidence="17" type="ORF">TPHV1_80078</name>
</gene>
<dbReference type="InterPro" id="IPR047040">
    <property type="entry name" value="FlhF__GTPase_dom"/>
</dbReference>
<keyword evidence="5" id="KW-1003">Cell membrane</keyword>
<dbReference type="InterPro" id="IPR003593">
    <property type="entry name" value="AAA+_ATPase"/>
</dbReference>
<dbReference type="InterPro" id="IPR027417">
    <property type="entry name" value="P-loop_NTPase"/>
</dbReference>
<dbReference type="GO" id="GO:0015031">
    <property type="term" value="P:protein transport"/>
    <property type="evidence" value="ECO:0007669"/>
    <property type="project" value="UniProtKB-KW"/>
</dbReference>
<dbReference type="GO" id="GO:0006614">
    <property type="term" value="P:SRP-dependent cotranslational protein targeting to membrane"/>
    <property type="evidence" value="ECO:0007669"/>
    <property type="project" value="UniProtKB-UniRule"/>
</dbReference>
<dbReference type="AlphaFoldDB" id="A0A0B7H254"/>
<keyword evidence="8" id="KW-0653">Protein transport</keyword>
<dbReference type="InterPro" id="IPR000897">
    <property type="entry name" value="SRP54_GTPase_dom"/>
</dbReference>
<protein>
    <recommendedName>
        <fullName evidence="3 13">Flagellar biosynthesis protein FlhF</fullName>
    </recommendedName>
</protein>
<name>A0A0B7H254_TREPH</name>
<evidence type="ECO:0000256" key="12">
    <source>
        <dbReference type="ARBA" id="ARBA00025337"/>
    </source>
</evidence>
<dbReference type="GeneID" id="57754531"/>
<organism evidence="17 19">
    <name type="scientific">Treponema phagedenis</name>
    <dbReference type="NCBI Taxonomy" id="162"/>
    <lineage>
        <taxon>Bacteria</taxon>
        <taxon>Pseudomonadati</taxon>
        <taxon>Spirochaetota</taxon>
        <taxon>Spirochaetia</taxon>
        <taxon>Spirochaetales</taxon>
        <taxon>Treponemataceae</taxon>
        <taxon>Treponema</taxon>
    </lineage>
</organism>
<reference evidence="18 20" key="3">
    <citation type="submission" date="2019-08" db="EMBL/GenBank/DDBJ databases">
        <authorList>
            <person name="Kuhnert P."/>
        </authorList>
    </citation>
    <scope>NUCLEOTIDE SEQUENCE [LARGE SCALE GENOMIC DNA]</scope>
    <source>
        <strain evidence="18 20">B36.5</strain>
    </source>
</reference>
<dbReference type="PANTHER" id="PTHR43134">
    <property type="entry name" value="SIGNAL RECOGNITION PARTICLE RECEPTOR SUBUNIT ALPHA"/>
    <property type="match status" value="1"/>
</dbReference>
<keyword evidence="17" id="KW-0282">Flagellum</keyword>
<keyword evidence="9" id="KW-0342">GTP-binding</keyword>
<keyword evidence="7" id="KW-1005">Bacterial flagellum biogenesis</keyword>
<keyword evidence="17" id="KW-0969">Cilium</keyword>
<dbReference type="GO" id="GO:0005525">
    <property type="term" value="F:GTP binding"/>
    <property type="evidence" value="ECO:0007669"/>
    <property type="project" value="UniProtKB-UniRule"/>
</dbReference>
<feature type="coiled-coil region" evidence="14">
    <location>
        <begin position="107"/>
        <end position="152"/>
    </location>
</feature>
<keyword evidence="14" id="KW-0175">Coiled coil</keyword>
<dbReference type="Proteomes" id="UP000042527">
    <property type="component" value="Unassembled WGS sequence"/>
</dbReference>
<evidence type="ECO:0000256" key="1">
    <source>
        <dbReference type="ARBA" id="ARBA00004413"/>
    </source>
</evidence>
<evidence type="ECO:0000313" key="20">
    <source>
        <dbReference type="Proteomes" id="UP000323594"/>
    </source>
</evidence>
<evidence type="ECO:0000313" key="17">
    <source>
        <dbReference type="EMBL" id="CEM63325.1"/>
    </source>
</evidence>
<evidence type="ECO:0000256" key="8">
    <source>
        <dbReference type="ARBA" id="ARBA00022927"/>
    </source>
</evidence>
<dbReference type="GO" id="GO:0044781">
    <property type="term" value="P:bacterial-type flagellum organization"/>
    <property type="evidence" value="ECO:0007669"/>
    <property type="project" value="UniProtKB-UniRule"/>
</dbReference>
<evidence type="ECO:0000259" key="16">
    <source>
        <dbReference type="SMART" id="SM00962"/>
    </source>
</evidence>
<sequence length="439" mass="50123">MDVLVEQAQTYEKCLEKIHKKYGKTINILRTKTSKQKILFGLIEKPIIEILFSVYTENPTQTIANLPAAKNLDTVWENFERKPVISDDTTEKIKILESAYRFNPKYKELLESYIQKAKEEQSEQQNQEKVNIEAVAQLAEKLESMMEKINSEPAPTAIQVVDRELPTLKKIQSILEDNDFSFSYINDILTRLKEELTYKDLANYAKVESTVLQWIKESIVILEPPNLEKTRNIALVGPTGVGKTTTLAKLAAFYFKFESKRKQKQQRVKVITTDFFRIGAVSHMERYCEVMGIDFCGADTIPTFVTYLTLYQNEADVVCIDTAGRAANDTNNIKKTVEYFEAAKNIDFEMYLTVAAGTKTSDLREIFQQYGVFNYTSLIITKFDETLRIGNLLSALKDIKIPISYITFGQTVPRDFGPASKKLLLSKLKGFSISADEEE</sequence>
<dbReference type="Gene3D" id="3.40.50.300">
    <property type="entry name" value="P-loop containing nucleotide triphosphate hydrolases"/>
    <property type="match status" value="1"/>
</dbReference>
<evidence type="ECO:0000256" key="10">
    <source>
        <dbReference type="ARBA" id="ARBA00023136"/>
    </source>
</evidence>
<keyword evidence="4" id="KW-0813">Transport</keyword>
<feature type="domain" description="AAA+ ATPase" evidence="15">
    <location>
        <begin position="229"/>
        <end position="393"/>
    </location>
</feature>
<evidence type="ECO:0000256" key="5">
    <source>
        <dbReference type="ARBA" id="ARBA00022475"/>
    </source>
</evidence>
<dbReference type="SMART" id="SM00382">
    <property type="entry name" value="AAA"/>
    <property type="match status" value="1"/>
</dbReference>
<evidence type="ECO:0000256" key="4">
    <source>
        <dbReference type="ARBA" id="ARBA00022448"/>
    </source>
</evidence>
<proteinExistence type="inferred from homology"/>
<evidence type="ECO:0000256" key="2">
    <source>
        <dbReference type="ARBA" id="ARBA00008531"/>
    </source>
</evidence>
<keyword evidence="10" id="KW-0472">Membrane</keyword>
<reference evidence="17" key="1">
    <citation type="submission" date="2015-01" db="EMBL/GenBank/DDBJ databases">
        <authorList>
            <person name="Xiang T."/>
            <person name="Song Y."/>
            <person name="Huang L."/>
            <person name="Wang B."/>
            <person name="Wu P."/>
        </authorList>
    </citation>
    <scope>NUCLEOTIDE SEQUENCE [LARGE SCALE GENOMIC DNA]</scope>
    <source>
        <strain evidence="17">V1</strain>
    </source>
</reference>
<evidence type="ECO:0000256" key="9">
    <source>
        <dbReference type="ARBA" id="ARBA00023134"/>
    </source>
</evidence>
<dbReference type="InterPro" id="IPR020006">
    <property type="entry name" value="FlhF"/>
</dbReference>
<keyword evidence="11" id="KW-1006">Bacterial flagellum protein export</keyword>
<dbReference type="Gene3D" id="1.20.120.1380">
    <property type="entry name" value="Flagellar FlhF biosynthesis protein, N domain"/>
    <property type="match status" value="1"/>
</dbReference>